<dbReference type="AlphaFoldDB" id="A0A7V6A3A4"/>
<dbReference type="PROSITE" id="PS51257">
    <property type="entry name" value="PROKAR_LIPOPROTEIN"/>
    <property type="match status" value="1"/>
</dbReference>
<comment type="caution">
    <text evidence="1">The sequence shown here is derived from an EMBL/GenBank/DDBJ whole genome shotgun (WGS) entry which is preliminary data.</text>
</comment>
<protein>
    <recommendedName>
        <fullName evidence="2">DUF4292 domain-containing protein</fullName>
    </recommendedName>
</protein>
<accession>A0A7V6A3A4</accession>
<gene>
    <name evidence="1" type="ORF">ENV52_06900</name>
</gene>
<name>A0A7V6A3A4_9BACT</name>
<sequence length="263" mass="28461">MNLRWLILVLVIATLVGCRGGFLRRPQALPAAGKLSPEQVVSQLRARQGQVTGFAAKGRVTLVSPEQNATGTAIIKGKLPETLRVDLKDPLGRSVLSFSTDGQQVEILFPRENKLLTGPATPANLSSFIPAGVKLPQALRLMVGDLPLSQGKPARMSQESDRYVLEWQAPDGSLQERLWVNAGAVEPVKDEWYGPGGNLIFSAELGDYGKVAVDRPAHLKLVTTSPKVELLLTYRDLTLNPNLTPADLAVSRPPGIVVQQLRP</sequence>
<evidence type="ECO:0000313" key="1">
    <source>
        <dbReference type="EMBL" id="HHS29412.1"/>
    </source>
</evidence>
<organism evidence="1">
    <name type="scientific">Desulfobacca acetoxidans</name>
    <dbReference type="NCBI Taxonomy" id="60893"/>
    <lineage>
        <taxon>Bacteria</taxon>
        <taxon>Pseudomonadati</taxon>
        <taxon>Thermodesulfobacteriota</taxon>
        <taxon>Desulfobaccia</taxon>
        <taxon>Desulfobaccales</taxon>
        <taxon>Desulfobaccaceae</taxon>
        <taxon>Desulfobacca</taxon>
    </lineage>
</organism>
<dbReference type="Gene3D" id="2.50.20.10">
    <property type="entry name" value="Lipoprotein localisation LolA/LolB/LppX"/>
    <property type="match status" value="1"/>
</dbReference>
<proteinExistence type="predicted"/>
<evidence type="ECO:0008006" key="2">
    <source>
        <dbReference type="Google" id="ProtNLM"/>
    </source>
</evidence>
<reference evidence="1" key="1">
    <citation type="journal article" date="2020" name="mSystems">
        <title>Genome- and Community-Level Interaction Insights into Carbon Utilization and Element Cycling Functions of Hydrothermarchaeota in Hydrothermal Sediment.</title>
        <authorList>
            <person name="Zhou Z."/>
            <person name="Liu Y."/>
            <person name="Xu W."/>
            <person name="Pan J."/>
            <person name="Luo Z.H."/>
            <person name="Li M."/>
        </authorList>
    </citation>
    <scope>NUCLEOTIDE SEQUENCE [LARGE SCALE GENOMIC DNA]</scope>
    <source>
        <strain evidence="1">SpSt-767</strain>
    </source>
</reference>
<dbReference type="EMBL" id="DTGR01000111">
    <property type="protein sequence ID" value="HHS29412.1"/>
    <property type="molecule type" value="Genomic_DNA"/>
</dbReference>